<name>A0ABT7CB12_9MICO</name>
<feature type="domain" description="PASTA" evidence="11">
    <location>
        <begin position="711"/>
        <end position="777"/>
    </location>
</feature>
<dbReference type="Pfam" id="PF00905">
    <property type="entry name" value="Transpeptidase"/>
    <property type="match status" value="1"/>
</dbReference>
<keyword evidence="1" id="KW-0121">Carboxypeptidase</keyword>
<dbReference type="Pfam" id="PF03793">
    <property type="entry name" value="PASTA"/>
    <property type="match status" value="2"/>
</dbReference>
<dbReference type="InterPro" id="IPR050396">
    <property type="entry name" value="Glycosyltr_51/Transpeptidase"/>
</dbReference>
<comment type="caution">
    <text evidence="12">The sequence shown here is derived from an EMBL/GenBank/DDBJ whole genome shotgun (WGS) entry which is preliminary data.</text>
</comment>
<evidence type="ECO:0000313" key="12">
    <source>
        <dbReference type="EMBL" id="MDJ1372380.1"/>
    </source>
</evidence>
<dbReference type="InterPro" id="IPR001460">
    <property type="entry name" value="PCN-bd_Tpept"/>
</dbReference>
<sequence>MSKNSSTAPKRNVLATVLGMLGMSGIAGVLVAALITPVIAVAGVAANSTITLFESLPSYLQIQPLQQKTELYATRDGEREKIAEFYSQNRVEVPLDQISPYVAAAAVSTEDPRFYEHGGVDVISAARALVVGLIGDDGGGASTITMQYVRNQRVQAAEAILDPVQQQQAYEEATEVSMGRKLQEMRLAIGVEQQYNDKDKILEGYLNIALFGGQTYGIESAAQYYFGKPAKDLTLPESATLVGMVQNPNAFRIDYPENLEDSKVRRDYVLMRMEDEGAITTAEYEEAVATPIEPNITPTQHGCMNAEENSQFFCDYVQKTILNDPAFGSTYEERLFNFQTKGYQIDTTLDLDLQADLTNAIDSNVPQSLDYMDIGAAASVVQPGTGHVLAMQQNKEFDETDAAADNPALTAVNYNTDYNYGGSSGFQVGSTYKIFTLANWLQSGHSLRESINAAPTTFNLSNFQDSCNGPWGGSWTLQNYAGQKYGSMDAVEATRNSINTAYVAMGEKLDQCVTGDIAMALGAHRADGNPNNTTPAAILGANEVAPLSMATAVAAIANDGVSCSPISITSISLRDGTEITPPESKCEQAISPEVAHGVAYAMESVMDSGTGTQSNPGLGPIIGKTGTADDDLDTWMIASTTGVASAVWVGNAGPVLVDGGDPEDPNDYIRVSTVNAGLNNARHPITNAIMASAIPEYGAEAFPDPPAESLKVENVMVPDVKGMTVSEATSTLEAAGFKVAVGDETDSDQPSGTIASSNPSSGTRSPKGSTVTIRPSNGKGAEGDNQVEGVPMPEIGGMTKDEAVTALSDAGLGDVGVTFKWNGPEDGKVKSTTPAAGATVSPDSEVVIEAE</sequence>
<protein>
    <submittedName>
        <fullName evidence="12">PASTA domain-containing protein</fullName>
    </submittedName>
</protein>
<keyword evidence="10" id="KW-1133">Transmembrane helix</keyword>
<keyword evidence="10" id="KW-0812">Transmembrane</keyword>
<feature type="region of interest" description="Disordered" evidence="9">
    <location>
        <begin position="742"/>
        <end position="788"/>
    </location>
</feature>
<comment type="catalytic activity">
    <reaction evidence="8">
        <text>[GlcNAc-(1-&gt;4)-Mur2Ac(oyl-L-Ala-gamma-D-Glu-L-Lys-D-Ala-D-Ala)](n)-di-trans,octa-cis-undecaprenyl diphosphate + beta-D-GlcNAc-(1-&gt;4)-Mur2Ac(oyl-L-Ala-gamma-D-Glu-L-Lys-D-Ala-D-Ala)-di-trans,octa-cis-undecaprenyl diphosphate = [GlcNAc-(1-&gt;4)-Mur2Ac(oyl-L-Ala-gamma-D-Glu-L-Lys-D-Ala-D-Ala)](n+1)-di-trans,octa-cis-undecaprenyl diphosphate + di-trans,octa-cis-undecaprenyl diphosphate + H(+)</text>
        <dbReference type="Rhea" id="RHEA:23708"/>
        <dbReference type="Rhea" id="RHEA-COMP:9602"/>
        <dbReference type="Rhea" id="RHEA-COMP:9603"/>
        <dbReference type="ChEBI" id="CHEBI:15378"/>
        <dbReference type="ChEBI" id="CHEBI:58405"/>
        <dbReference type="ChEBI" id="CHEBI:60033"/>
        <dbReference type="ChEBI" id="CHEBI:78435"/>
        <dbReference type="EC" id="2.4.99.28"/>
    </reaction>
</comment>
<comment type="catalytic activity">
    <reaction evidence="7">
        <text>Preferential cleavage: (Ac)2-L-Lys-D-Ala-|-D-Ala. Also transpeptidation of peptidyl-alanyl moieties that are N-acyl substituents of D-alanine.</text>
        <dbReference type="EC" id="3.4.16.4"/>
    </reaction>
</comment>
<reference evidence="12" key="2">
    <citation type="journal article" date="2022" name="Sci. Rep.">
        <title>In silico prediction of the enzymes involved in the degradation of the herbicide molinate by Gulosibacter molinativorax ON4T.</title>
        <authorList>
            <person name="Lopes A.R."/>
            <person name="Bunin E."/>
            <person name="Viana A.T."/>
            <person name="Froufe H."/>
            <person name="Munoz-Merida A."/>
            <person name="Pinho D."/>
            <person name="Figueiredo J."/>
            <person name="Barroso C."/>
            <person name="Vaz-Moreira I."/>
            <person name="Bellanger X."/>
            <person name="Egas C."/>
            <person name="Nunes O.C."/>
        </authorList>
    </citation>
    <scope>NUCLEOTIDE SEQUENCE</scope>
    <source>
        <strain evidence="12">ON4</strain>
    </source>
</reference>
<evidence type="ECO:0000313" key="13">
    <source>
        <dbReference type="Proteomes" id="UP001170379"/>
    </source>
</evidence>
<keyword evidence="13" id="KW-1185">Reference proteome</keyword>
<dbReference type="CDD" id="cd06577">
    <property type="entry name" value="PASTA_pknB"/>
    <property type="match status" value="2"/>
</dbReference>
<evidence type="ECO:0000259" key="11">
    <source>
        <dbReference type="PROSITE" id="PS51178"/>
    </source>
</evidence>
<evidence type="ECO:0000256" key="10">
    <source>
        <dbReference type="SAM" id="Phobius"/>
    </source>
</evidence>
<dbReference type="PANTHER" id="PTHR32282:SF33">
    <property type="entry name" value="PEPTIDOGLYCAN GLYCOSYLTRANSFERASE"/>
    <property type="match status" value="1"/>
</dbReference>
<dbReference type="PROSITE" id="PS51178">
    <property type="entry name" value="PASTA"/>
    <property type="match status" value="2"/>
</dbReference>
<evidence type="ECO:0000256" key="1">
    <source>
        <dbReference type="ARBA" id="ARBA00022645"/>
    </source>
</evidence>
<evidence type="ECO:0000256" key="6">
    <source>
        <dbReference type="ARBA" id="ARBA00023268"/>
    </source>
</evidence>
<evidence type="ECO:0000256" key="7">
    <source>
        <dbReference type="ARBA" id="ARBA00034000"/>
    </source>
</evidence>
<dbReference type="InterPro" id="IPR005543">
    <property type="entry name" value="PASTA_dom"/>
</dbReference>
<organism evidence="12 13">
    <name type="scientific">Gulosibacter molinativorax</name>
    <dbReference type="NCBI Taxonomy" id="256821"/>
    <lineage>
        <taxon>Bacteria</taxon>
        <taxon>Bacillati</taxon>
        <taxon>Actinomycetota</taxon>
        <taxon>Actinomycetes</taxon>
        <taxon>Micrococcales</taxon>
        <taxon>Microbacteriaceae</taxon>
        <taxon>Gulosibacter</taxon>
    </lineage>
</organism>
<dbReference type="Proteomes" id="UP001170379">
    <property type="component" value="Unassembled WGS sequence"/>
</dbReference>
<reference evidence="12" key="1">
    <citation type="submission" date="2018-03" db="EMBL/GenBank/DDBJ databases">
        <authorList>
            <person name="Nunes O.C."/>
            <person name="Lopes A.R."/>
            <person name="Froufe H."/>
            <person name="Munoz-Merida A."/>
            <person name="Barroso C."/>
            <person name="Egas C."/>
        </authorList>
    </citation>
    <scope>NUCLEOTIDE SEQUENCE</scope>
    <source>
        <strain evidence="12">ON4</strain>
    </source>
</reference>
<keyword evidence="10" id="KW-0472">Membrane</keyword>
<keyword evidence="5" id="KW-0378">Hydrolase</keyword>
<dbReference type="Gene3D" id="3.30.10.20">
    <property type="match status" value="2"/>
</dbReference>
<evidence type="ECO:0000256" key="9">
    <source>
        <dbReference type="SAM" id="MobiDB-lite"/>
    </source>
</evidence>
<feature type="compositionally biased region" description="Polar residues" evidence="9">
    <location>
        <begin position="748"/>
        <end position="775"/>
    </location>
</feature>
<gene>
    <name evidence="12" type="ORF">C7K25_13545</name>
</gene>
<feature type="domain" description="PASTA" evidence="11">
    <location>
        <begin position="786"/>
        <end position="851"/>
    </location>
</feature>
<keyword evidence="3" id="KW-0328">Glycosyltransferase</keyword>
<accession>A0ABT7CB12</accession>
<evidence type="ECO:0000256" key="8">
    <source>
        <dbReference type="ARBA" id="ARBA00049902"/>
    </source>
</evidence>
<dbReference type="SUPFAM" id="SSF56601">
    <property type="entry name" value="beta-lactamase/transpeptidase-like"/>
    <property type="match status" value="1"/>
</dbReference>
<evidence type="ECO:0000256" key="5">
    <source>
        <dbReference type="ARBA" id="ARBA00022801"/>
    </source>
</evidence>
<dbReference type="InterPro" id="IPR001264">
    <property type="entry name" value="Glyco_trans_51"/>
</dbReference>
<keyword evidence="4" id="KW-0808">Transferase</keyword>
<dbReference type="RefSeq" id="WP_051267192.1">
    <property type="nucleotide sequence ID" value="NZ_CP028426.1"/>
</dbReference>
<feature type="transmembrane region" description="Helical" evidence="10">
    <location>
        <begin position="12"/>
        <end position="45"/>
    </location>
</feature>
<keyword evidence="6" id="KW-0511">Multifunctional enzyme</keyword>
<dbReference type="InterPro" id="IPR023346">
    <property type="entry name" value="Lysozyme-like_dom_sf"/>
</dbReference>
<feature type="region of interest" description="Disordered" evidence="9">
    <location>
        <begin position="822"/>
        <end position="851"/>
    </location>
</feature>
<dbReference type="InterPro" id="IPR012338">
    <property type="entry name" value="Beta-lactam/transpept-like"/>
</dbReference>
<dbReference type="PANTHER" id="PTHR32282">
    <property type="entry name" value="BINDING PROTEIN TRANSPEPTIDASE, PUTATIVE-RELATED"/>
    <property type="match status" value="1"/>
</dbReference>
<proteinExistence type="predicted"/>
<dbReference type="SUPFAM" id="SSF53955">
    <property type="entry name" value="Lysozyme-like"/>
    <property type="match status" value="1"/>
</dbReference>
<dbReference type="EMBL" id="PXVD01000024">
    <property type="protein sequence ID" value="MDJ1372380.1"/>
    <property type="molecule type" value="Genomic_DNA"/>
</dbReference>
<dbReference type="Pfam" id="PF00912">
    <property type="entry name" value="Transgly"/>
    <property type="match status" value="1"/>
</dbReference>
<evidence type="ECO:0000256" key="2">
    <source>
        <dbReference type="ARBA" id="ARBA00022670"/>
    </source>
</evidence>
<keyword evidence="2" id="KW-0645">Protease</keyword>
<dbReference type="SMART" id="SM00740">
    <property type="entry name" value="PASTA"/>
    <property type="match status" value="2"/>
</dbReference>
<dbReference type="InterPro" id="IPR036950">
    <property type="entry name" value="PBP_transglycosylase"/>
</dbReference>
<dbReference type="Gene3D" id="3.40.710.10">
    <property type="entry name" value="DD-peptidase/beta-lactamase superfamily"/>
    <property type="match status" value="1"/>
</dbReference>
<dbReference type="Gene3D" id="1.10.3810.10">
    <property type="entry name" value="Biosynthetic peptidoglycan transglycosylase-like"/>
    <property type="match status" value="1"/>
</dbReference>
<evidence type="ECO:0000256" key="3">
    <source>
        <dbReference type="ARBA" id="ARBA00022676"/>
    </source>
</evidence>
<evidence type="ECO:0000256" key="4">
    <source>
        <dbReference type="ARBA" id="ARBA00022679"/>
    </source>
</evidence>